<proteinExistence type="predicted"/>
<dbReference type="KEGG" id="ccha:ELD05_11910"/>
<dbReference type="RefSeq" id="WP_127352596.1">
    <property type="nucleotide sequence ID" value="NZ_CP034791.1"/>
</dbReference>
<dbReference type="Gene3D" id="3.10.420.10">
    <property type="entry name" value="SecB-like"/>
    <property type="match status" value="1"/>
</dbReference>
<dbReference type="InterPro" id="IPR035958">
    <property type="entry name" value="SecB-like_sf"/>
</dbReference>
<evidence type="ECO:0000313" key="1">
    <source>
        <dbReference type="EMBL" id="AZT91265.1"/>
    </source>
</evidence>
<reference evidence="1 2" key="1">
    <citation type="submission" date="2018-12" db="EMBL/GenBank/DDBJ databases">
        <title>Genome sequence from the cellulolytic species, Caldicellulosiruptor changbaiensis.</title>
        <authorList>
            <person name="Blumer-Schuette S.E."/>
            <person name="Mendoza C."/>
        </authorList>
    </citation>
    <scope>NUCLEOTIDE SEQUENCE [LARGE SCALE GENOMIC DNA]</scope>
    <source>
        <strain evidence="1 2">CBS-Z</strain>
    </source>
</reference>
<dbReference type="EMBL" id="CP034791">
    <property type="protein sequence ID" value="AZT91265.1"/>
    <property type="molecule type" value="Genomic_DNA"/>
</dbReference>
<dbReference type="SUPFAM" id="SSF54611">
    <property type="entry name" value="SecB-like"/>
    <property type="match status" value="1"/>
</dbReference>
<dbReference type="AlphaFoldDB" id="A0A3T0D7Z3"/>
<gene>
    <name evidence="1" type="ORF">ELD05_11910</name>
</gene>
<keyword evidence="2" id="KW-1185">Reference proteome</keyword>
<evidence type="ECO:0000313" key="2">
    <source>
        <dbReference type="Proteomes" id="UP000282930"/>
    </source>
</evidence>
<name>A0A3T0D7Z3_9FIRM</name>
<protein>
    <submittedName>
        <fullName evidence="1">Preprotein translocase subunit SecB</fullName>
    </submittedName>
</protein>
<accession>A0A3T0D7Z3</accession>
<dbReference type="Proteomes" id="UP000282930">
    <property type="component" value="Chromosome"/>
</dbReference>
<organism evidence="1 2">
    <name type="scientific">Caldicellulosiruptor changbaiensis</name>
    <dbReference type="NCBI Taxonomy" id="1222016"/>
    <lineage>
        <taxon>Bacteria</taxon>
        <taxon>Bacillati</taxon>
        <taxon>Bacillota</taxon>
        <taxon>Bacillota incertae sedis</taxon>
        <taxon>Caldicellulosiruptorales</taxon>
        <taxon>Caldicellulosiruptoraceae</taxon>
        <taxon>Caldicellulosiruptor</taxon>
    </lineage>
</organism>
<sequence>MINIDRIKADFQIISSRVVKFELETRDWNEEKESISVSNNYDYEIIKLEENEQLYYGVLHFKSYFTAKVKNKLLFKVNIIYEGAFIGKKEKLGMQDFKNMLELNGIVTLAHLTRAYVISCTALAGFNPPVRLPLINIHKLKEMKEQTTTQKQ</sequence>